<organism evidence="1 2">
    <name type="scientific">Bifidobacterium platyrrhinorum</name>
    <dbReference type="NCBI Taxonomy" id="2661628"/>
    <lineage>
        <taxon>Bacteria</taxon>
        <taxon>Bacillati</taxon>
        <taxon>Actinomycetota</taxon>
        <taxon>Actinomycetes</taxon>
        <taxon>Bifidobacteriales</taxon>
        <taxon>Bifidobacteriaceae</taxon>
        <taxon>Bifidobacterium</taxon>
    </lineage>
</organism>
<protein>
    <submittedName>
        <fullName evidence="1">Uncharacterized protein</fullName>
    </submittedName>
</protein>
<dbReference type="Proteomes" id="UP000483293">
    <property type="component" value="Unassembled WGS sequence"/>
</dbReference>
<sequence length="201" mass="22896">MKNKKAYGYNYADLAATVEYIDLNYPQYEYRQSVKPIILGDQIVDYAYTIIRPKDKSEPWSEPLGLVRVVPGGMPEKKKLTPQQQYDAALTTASRISLQRAFGRASEDNDTNELRQPVDNIQEVQKQIVMQDWANRIGVMLQQDGIKDGDRMLAKVSEVIGRKLTSIYQITPAEAERFVNEYKNTHNNKTHKEDSHGSATA</sequence>
<accession>A0A6L9SS84</accession>
<gene>
    <name evidence="1" type="ORF">GFD21_06450</name>
</gene>
<reference evidence="1 2" key="1">
    <citation type="submission" date="2019-10" db="EMBL/GenBank/DDBJ databases">
        <title>Bifidobacterium from non-human primates.</title>
        <authorList>
            <person name="Modesto M."/>
        </authorList>
    </citation>
    <scope>NUCLEOTIDE SEQUENCE [LARGE SCALE GENOMIC DNA]</scope>
    <source>
        <strain evidence="1 2">SMA15</strain>
    </source>
</reference>
<proteinExistence type="predicted"/>
<name>A0A6L9SS84_9BIFI</name>
<evidence type="ECO:0000313" key="1">
    <source>
        <dbReference type="EMBL" id="NEG55410.1"/>
    </source>
</evidence>
<comment type="caution">
    <text evidence="1">The sequence shown here is derived from an EMBL/GenBank/DDBJ whole genome shotgun (WGS) entry which is preliminary data.</text>
</comment>
<dbReference type="EMBL" id="WHZV01000005">
    <property type="protein sequence ID" value="NEG55410.1"/>
    <property type="molecule type" value="Genomic_DNA"/>
</dbReference>
<keyword evidence="2" id="KW-1185">Reference proteome</keyword>
<evidence type="ECO:0000313" key="2">
    <source>
        <dbReference type="Proteomes" id="UP000483293"/>
    </source>
</evidence>
<dbReference type="RefSeq" id="WP_163197124.1">
    <property type="nucleotide sequence ID" value="NZ_WHZV01000005.1"/>
</dbReference>
<dbReference type="AlphaFoldDB" id="A0A6L9SS84"/>